<dbReference type="PRINTS" id="PR00469">
    <property type="entry name" value="PNDRDTASEII"/>
</dbReference>
<dbReference type="SUPFAM" id="SSF51905">
    <property type="entry name" value="FAD/NAD(P)-binding domain"/>
    <property type="match status" value="2"/>
</dbReference>
<dbReference type="GO" id="GO:0070224">
    <property type="term" value="F:sulfide:quinone oxidoreductase activity"/>
    <property type="evidence" value="ECO:0007669"/>
    <property type="project" value="TreeGrafter"/>
</dbReference>
<evidence type="ECO:0000256" key="4">
    <source>
        <dbReference type="ARBA" id="ARBA00022827"/>
    </source>
</evidence>
<proteinExistence type="predicted"/>
<keyword evidence="5" id="KW-0809">Transit peptide</keyword>
<dbReference type="Gene3D" id="3.50.50.60">
    <property type="entry name" value="FAD/NAD(P)-binding domain"/>
    <property type="match status" value="2"/>
</dbReference>
<dbReference type="InterPro" id="IPR023753">
    <property type="entry name" value="FAD/NAD-binding_dom"/>
</dbReference>
<keyword evidence="4" id="KW-0274">FAD</keyword>
<keyword evidence="3" id="KW-0874">Quinone</keyword>
<protein>
    <submittedName>
        <fullName evidence="8">Pyridine nucleotide-disulfide oxidoreductase</fullName>
    </submittedName>
</protein>
<dbReference type="GO" id="GO:0048038">
    <property type="term" value="F:quinone binding"/>
    <property type="evidence" value="ECO:0007669"/>
    <property type="project" value="UniProtKB-KW"/>
</dbReference>
<comment type="cofactor">
    <cofactor evidence="1">
        <name>FAD</name>
        <dbReference type="ChEBI" id="CHEBI:57692"/>
    </cofactor>
</comment>
<evidence type="ECO:0000256" key="5">
    <source>
        <dbReference type="ARBA" id="ARBA00022946"/>
    </source>
</evidence>
<accession>A0A2P7N1M2</accession>
<feature type="domain" description="FAD/NAD(P)-binding" evidence="7">
    <location>
        <begin position="5"/>
        <end position="108"/>
    </location>
</feature>
<evidence type="ECO:0000259" key="7">
    <source>
        <dbReference type="Pfam" id="PF07992"/>
    </source>
</evidence>
<dbReference type="InterPro" id="IPR015904">
    <property type="entry name" value="Sulphide_quinone_reductase"/>
</dbReference>
<dbReference type="RefSeq" id="WP_106501526.1">
    <property type="nucleotide sequence ID" value="NZ_PXXO01000001.1"/>
</dbReference>
<dbReference type="GO" id="GO:0071949">
    <property type="term" value="F:FAD binding"/>
    <property type="evidence" value="ECO:0007669"/>
    <property type="project" value="TreeGrafter"/>
</dbReference>
<dbReference type="PANTHER" id="PTHR10632:SF2">
    <property type="entry name" value="SULFIDE:QUINONE OXIDOREDUCTASE, MITOCHONDRIAL"/>
    <property type="match status" value="1"/>
</dbReference>
<dbReference type="FunFam" id="3.50.50.60:FF:000034">
    <property type="entry name" value="sulfide:quinone oxidoreductase, mitochondrial"/>
    <property type="match status" value="1"/>
</dbReference>
<dbReference type="EMBL" id="PXXO01000001">
    <property type="protein sequence ID" value="PSJ07340.1"/>
    <property type="molecule type" value="Genomic_DNA"/>
</dbReference>
<sequence length="410" mass="44031">MAHHQILIVGGGAAGITAAAQLKRARPALAVTILEPSSDHYYQPGWTLVGAGVFSLEETRRAEADLIPAGVTWIRDAVAGFDPDRNLVSTASGQSLSYDVLVVATGLQLCWDKIKGLPEALGQGGVCSNYSQHHAAYTWDTLQAFKGGQGEAGNAVFTCAPMPIKCPGAPQKIAYLAADVVAKKRLAAKVIYATATPGIFGVPVYAAPLREVVKRKGIDARYNHVLSEVRPQSREAVFKVTEGETSREEVIGYGMLHVTPPMAAPQVVADSPLAAASGFVEVDKFSLQHTRYANVFSLGDVSGMPNSKTAAAVRGQAPVLVANLLALLDGQPLAAAYDGYSCCPLITGYGKAIMAEFNYEQQPVPSFPLDPTKERWSMWWIKRKLLPGLYWNRMLTGAQHERRFIPGLKG</sequence>
<evidence type="ECO:0000256" key="6">
    <source>
        <dbReference type="ARBA" id="ARBA00023002"/>
    </source>
</evidence>
<dbReference type="PANTHER" id="PTHR10632">
    <property type="entry name" value="SULFIDE:QUINONE OXIDOREDUCTASE"/>
    <property type="match status" value="1"/>
</dbReference>
<keyword evidence="9" id="KW-1185">Reference proteome</keyword>
<evidence type="ECO:0000313" key="9">
    <source>
        <dbReference type="Proteomes" id="UP000243002"/>
    </source>
</evidence>
<dbReference type="OrthoDB" id="9805710at2"/>
<gene>
    <name evidence="8" type="ORF">C7K55_00950</name>
</gene>
<comment type="caution">
    <text evidence="8">The sequence shown here is derived from an EMBL/GenBank/DDBJ whole genome shotgun (WGS) entry which is preliminary data.</text>
</comment>
<dbReference type="InterPro" id="IPR036188">
    <property type="entry name" value="FAD/NAD-bd_sf"/>
</dbReference>
<evidence type="ECO:0000313" key="8">
    <source>
        <dbReference type="EMBL" id="PSJ07340.1"/>
    </source>
</evidence>
<dbReference type="Pfam" id="PF07992">
    <property type="entry name" value="Pyr_redox_2"/>
    <property type="match status" value="1"/>
</dbReference>
<organism evidence="8 9">
    <name type="scientific">Cyanobium usitatum str. Tous</name>
    <dbReference type="NCBI Taxonomy" id="2116684"/>
    <lineage>
        <taxon>Bacteria</taxon>
        <taxon>Bacillati</taxon>
        <taxon>Cyanobacteriota</taxon>
        <taxon>Cyanophyceae</taxon>
        <taxon>Synechococcales</taxon>
        <taxon>Prochlorococcaceae</taxon>
        <taxon>Cyanobium</taxon>
    </lineage>
</organism>
<dbReference type="Proteomes" id="UP000243002">
    <property type="component" value="Unassembled WGS sequence"/>
</dbReference>
<dbReference type="AlphaFoldDB" id="A0A2P7N1M2"/>
<reference evidence="8 9" key="1">
    <citation type="journal article" date="2018" name="Environ. Microbiol.">
        <title>Ecological and genomic features of two widespread freshwater picocyanobacteria.</title>
        <authorList>
            <person name="Cabello-Yeves P.J."/>
            <person name="Picazo A."/>
            <person name="Camacho A."/>
            <person name="Callieri C."/>
            <person name="Rosselli R."/>
            <person name="Roda-Garcia J.J."/>
            <person name="Coutinho F.H."/>
            <person name="Rodriguez-Valera F."/>
        </authorList>
    </citation>
    <scope>NUCLEOTIDE SEQUENCE [LARGE SCALE GENOMIC DNA]</scope>
    <source>
        <strain evidence="8 9">Tous</strain>
    </source>
</reference>
<evidence type="ECO:0000256" key="2">
    <source>
        <dbReference type="ARBA" id="ARBA00022630"/>
    </source>
</evidence>
<keyword evidence="6" id="KW-0560">Oxidoreductase</keyword>
<evidence type="ECO:0000256" key="3">
    <source>
        <dbReference type="ARBA" id="ARBA00022719"/>
    </source>
</evidence>
<name>A0A2P7N1M2_9CYAN</name>
<dbReference type="GO" id="GO:0070221">
    <property type="term" value="P:sulfide oxidation, using sulfide:quinone oxidoreductase"/>
    <property type="evidence" value="ECO:0007669"/>
    <property type="project" value="TreeGrafter"/>
</dbReference>
<keyword evidence="2" id="KW-0285">Flavoprotein</keyword>
<dbReference type="PRINTS" id="PR00368">
    <property type="entry name" value="FADPNR"/>
</dbReference>
<evidence type="ECO:0000256" key="1">
    <source>
        <dbReference type="ARBA" id="ARBA00001974"/>
    </source>
</evidence>